<feature type="chain" id="PRO_5039104575" evidence="1">
    <location>
        <begin position="36"/>
        <end position="409"/>
    </location>
</feature>
<evidence type="ECO:0000256" key="1">
    <source>
        <dbReference type="SAM" id="SignalP"/>
    </source>
</evidence>
<dbReference type="RefSeq" id="WP_229925132.1">
    <property type="nucleotide sequence ID" value="NZ_BNCD01000032.1"/>
</dbReference>
<dbReference type="Proteomes" id="UP000603708">
    <property type="component" value="Unassembled WGS sequence"/>
</dbReference>
<dbReference type="PANTHER" id="PTHR42779">
    <property type="entry name" value="PROTEIN YNJB"/>
    <property type="match status" value="1"/>
</dbReference>
<feature type="signal peptide" evidence="1">
    <location>
        <begin position="1"/>
        <end position="35"/>
    </location>
</feature>
<proteinExistence type="predicted"/>
<dbReference type="PROSITE" id="PS51257">
    <property type="entry name" value="PROKAR_LIPOPROTEIN"/>
    <property type="match status" value="1"/>
</dbReference>
<organism evidence="2 3">
    <name type="scientific">Streptomyces sulfonofaciens</name>
    <dbReference type="NCBI Taxonomy" id="68272"/>
    <lineage>
        <taxon>Bacteria</taxon>
        <taxon>Bacillati</taxon>
        <taxon>Actinomycetota</taxon>
        <taxon>Actinomycetes</taxon>
        <taxon>Kitasatosporales</taxon>
        <taxon>Streptomycetaceae</taxon>
        <taxon>Streptomyces</taxon>
    </lineage>
</organism>
<reference evidence="2" key="2">
    <citation type="submission" date="2020-09" db="EMBL/GenBank/DDBJ databases">
        <authorList>
            <person name="Sun Q."/>
            <person name="Ohkuma M."/>
        </authorList>
    </citation>
    <scope>NUCLEOTIDE SEQUENCE</scope>
    <source>
        <strain evidence="2">JCM 5069</strain>
    </source>
</reference>
<dbReference type="EMBL" id="BNCD01000032">
    <property type="protein sequence ID" value="GHH88089.1"/>
    <property type="molecule type" value="Genomic_DNA"/>
</dbReference>
<keyword evidence="3" id="KW-1185">Reference proteome</keyword>
<keyword evidence="1" id="KW-0732">Signal</keyword>
<protein>
    <submittedName>
        <fullName evidence="2">ABC transporter substrate-binding protein</fullName>
    </submittedName>
</protein>
<dbReference type="PANTHER" id="PTHR42779:SF1">
    <property type="entry name" value="PROTEIN YNJB"/>
    <property type="match status" value="1"/>
</dbReference>
<sequence length="409" mass="44773">MTIGTHRTTRPNRHRPQRLLLSGLLLATAAFGCGAPDSGTSDDQGRTQKIPARPAHPVDLEILDVAGNLQLTQGMIDDFREQHPEIVGKVTYSKAPAPDLAGKIKAQQQAGRVQIDLVLTGTDGLAAGLSQGLWSDMSGHQKAIGDPDYLPPAAEMAKLAQGRGTAIVYYPSGPLVEYDPDAVQSPPRTPQDLLAWAKAHPKRFQYADPANSGPGRTWLMGLPYLLGDKDPSDPEHGWDKTWAYLKELDKYAAVYASGTAETMKNLANGQIDMTPSTTGWYINPRALGTVPKKIRAAHFDHMTWVTDAQYAVIPKGVDADTMSADLNLIKWILTPKQQAKAYDDGYFYPGPAIRDVPLSMAPAKSRQVVEEYGVPRFDQWIEQFPKKPSLPAQAQVEAFDLWNRQVAGK</sequence>
<reference evidence="2" key="1">
    <citation type="journal article" date="2014" name="Int. J. Syst. Evol. Microbiol.">
        <title>Complete genome sequence of Corynebacterium casei LMG S-19264T (=DSM 44701T), isolated from a smear-ripened cheese.</title>
        <authorList>
            <consortium name="US DOE Joint Genome Institute (JGI-PGF)"/>
            <person name="Walter F."/>
            <person name="Albersmeier A."/>
            <person name="Kalinowski J."/>
            <person name="Ruckert C."/>
        </authorList>
    </citation>
    <scope>NUCLEOTIDE SEQUENCE</scope>
    <source>
        <strain evidence="2">JCM 5069</strain>
    </source>
</reference>
<evidence type="ECO:0000313" key="3">
    <source>
        <dbReference type="Proteomes" id="UP000603708"/>
    </source>
</evidence>
<gene>
    <name evidence="2" type="ORF">GCM10018793_66380</name>
</gene>
<dbReference type="SUPFAM" id="SSF53850">
    <property type="entry name" value="Periplasmic binding protein-like II"/>
    <property type="match status" value="1"/>
</dbReference>
<name>A0A919L974_9ACTN</name>
<dbReference type="AlphaFoldDB" id="A0A919L974"/>
<dbReference type="InterPro" id="IPR006059">
    <property type="entry name" value="SBP"/>
</dbReference>
<dbReference type="Gene3D" id="3.40.190.10">
    <property type="entry name" value="Periplasmic binding protein-like II"/>
    <property type="match status" value="2"/>
</dbReference>
<dbReference type="Pfam" id="PF13416">
    <property type="entry name" value="SBP_bac_8"/>
    <property type="match status" value="1"/>
</dbReference>
<accession>A0A919L974</accession>
<evidence type="ECO:0000313" key="2">
    <source>
        <dbReference type="EMBL" id="GHH88089.1"/>
    </source>
</evidence>
<comment type="caution">
    <text evidence="2">The sequence shown here is derived from an EMBL/GenBank/DDBJ whole genome shotgun (WGS) entry which is preliminary data.</text>
</comment>